<evidence type="ECO:0000313" key="1">
    <source>
        <dbReference type="EMBL" id="QHT27950.1"/>
    </source>
</evidence>
<organism evidence="1">
    <name type="scientific">viral metagenome</name>
    <dbReference type="NCBI Taxonomy" id="1070528"/>
    <lineage>
        <taxon>unclassified sequences</taxon>
        <taxon>metagenomes</taxon>
        <taxon>organismal metagenomes</taxon>
    </lineage>
</organism>
<dbReference type="EMBL" id="MN738846">
    <property type="protein sequence ID" value="QHT27950.1"/>
    <property type="molecule type" value="Genomic_DNA"/>
</dbReference>
<accession>A0A6C0EHU2</accession>
<proteinExistence type="predicted"/>
<sequence>MHYIINKVLFNSSSKLVEKQISCECLHIFLKKYEAINFINQLKHISILYEDIILTNPIKKEPINNKDVDGYHVIYDDENTHKYNIYLKKSSLNKGYLYNTVNIGIKYIGFIEIINYNPKTEIEINKTETHNIQEKYIDTISKNTLKSVISKPCIMPTIFEEKETSDNDIKKQKVNIEKPNLTNINKKQKLDKEKQYNKHLYVELNDQLIEELKKKLERLSLKKNS</sequence>
<reference evidence="1" key="1">
    <citation type="journal article" date="2020" name="Nature">
        <title>Giant virus diversity and host interactions through global metagenomics.</title>
        <authorList>
            <person name="Schulz F."/>
            <person name="Roux S."/>
            <person name="Paez-Espino D."/>
            <person name="Jungbluth S."/>
            <person name="Walsh D.A."/>
            <person name="Denef V.J."/>
            <person name="McMahon K.D."/>
            <person name="Konstantinidis K.T."/>
            <person name="Eloe-Fadrosh E.A."/>
            <person name="Kyrpides N.C."/>
            <person name="Woyke T."/>
        </authorList>
    </citation>
    <scope>NUCLEOTIDE SEQUENCE</scope>
    <source>
        <strain evidence="1">GVMAG-M-3300000115-19</strain>
    </source>
</reference>
<dbReference type="AlphaFoldDB" id="A0A6C0EHU2"/>
<protein>
    <submittedName>
        <fullName evidence="1">Uncharacterized protein</fullName>
    </submittedName>
</protein>
<name>A0A6C0EHU2_9ZZZZ</name>